<evidence type="ECO:0000313" key="12">
    <source>
        <dbReference type="Proteomes" id="UP000325755"/>
    </source>
</evidence>
<reference evidence="11 12" key="1">
    <citation type="submission" date="2019-09" db="EMBL/GenBank/DDBJ databases">
        <title>Ecophysiology of the spiral-shaped methanotroph Methylospira mobilis as revealed by the complete genome sequence.</title>
        <authorList>
            <person name="Oshkin I.Y."/>
            <person name="Dedysh S.N."/>
            <person name="Miroshnikov K."/>
            <person name="Danilova O.V."/>
            <person name="Hakobyan A."/>
            <person name="Liesack W."/>
        </authorList>
    </citation>
    <scope>NUCLEOTIDE SEQUENCE [LARGE SCALE GENOMIC DNA]</scope>
    <source>
        <strain evidence="11 12">Shm1</strain>
    </source>
</reference>
<evidence type="ECO:0000259" key="10">
    <source>
        <dbReference type="Pfam" id="PF00905"/>
    </source>
</evidence>
<dbReference type="NCBIfam" id="NF012161">
    <property type="entry name" value="bla_class_D_main"/>
    <property type="match status" value="1"/>
</dbReference>
<dbReference type="Proteomes" id="UP000325755">
    <property type="component" value="Chromosome"/>
</dbReference>
<name>A0A5Q0BHY9_9GAMM</name>
<keyword evidence="5 8" id="KW-0378">Hydrolase</keyword>
<dbReference type="AlphaFoldDB" id="A0A5Q0BHY9"/>
<proteinExistence type="inferred from homology"/>
<dbReference type="GO" id="GO:0017001">
    <property type="term" value="P:antibiotic catabolic process"/>
    <property type="evidence" value="ECO:0007669"/>
    <property type="project" value="InterPro"/>
</dbReference>
<keyword evidence="4 9" id="KW-0732">Signal</keyword>
<dbReference type="RefSeq" id="WP_153247758.1">
    <property type="nucleotide sequence ID" value="NZ_CP044205.1"/>
</dbReference>
<accession>A0A5Q0BHY9</accession>
<evidence type="ECO:0000313" key="11">
    <source>
        <dbReference type="EMBL" id="QFY41774.1"/>
    </source>
</evidence>
<comment type="catalytic activity">
    <reaction evidence="1 8">
        <text>a beta-lactam + H2O = a substituted beta-amino acid</text>
        <dbReference type="Rhea" id="RHEA:20401"/>
        <dbReference type="ChEBI" id="CHEBI:15377"/>
        <dbReference type="ChEBI" id="CHEBI:35627"/>
        <dbReference type="ChEBI" id="CHEBI:140347"/>
        <dbReference type="EC" id="3.5.2.6"/>
    </reaction>
</comment>
<protein>
    <recommendedName>
        <fullName evidence="3 8">Beta-lactamase</fullName>
        <ecNumber evidence="3 8">3.5.2.6</ecNumber>
    </recommendedName>
</protein>
<organism evidence="11 12">
    <name type="scientific">Candidatus Methylospira mobilis</name>
    <dbReference type="NCBI Taxonomy" id="1808979"/>
    <lineage>
        <taxon>Bacteria</taxon>
        <taxon>Pseudomonadati</taxon>
        <taxon>Pseudomonadota</taxon>
        <taxon>Gammaproteobacteria</taxon>
        <taxon>Methylococcales</taxon>
        <taxon>Methylococcaceae</taxon>
        <taxon>Candidatus Methylospira</taxon>
    </lineage>
</organism>
<dbReference type="GO" id="GO:0008658">
    <property type="term" value="F:penicillin binding"/>
    <property type="evidence" value="ECO:0007669"/>
    <property type="project" value="InterPro"/>
</dbReference>
<feature type="signal peptide" evidence="9">
    <location>
        <begin position="1"/>
        <end position="18"/>
    </location>
</feature>
<dbReference type="Gene3D" id="3.40.710.10">
    <property type="entry name" value="DD-peptidase/beta-lactamase superfamily"/>
    <property type="match status" value="1"/>
</dbReference>
<feature type="modified residue" description="N6-carboxylysine" evidence="7">
    <location>
        <position position="69"/>
    </location>
</feature>
<keyword evidence="6 8" id="KW-0046">Antibiotic resistance</keyword>
<evidence type="ECO:0000256" key="7">
    <source>
        <dbReference type="PIRSR" id="PIRSR602137-50"/>
    </source>
</evidence>
<feature type="chain" id="PRO_5025053797" description="Beta-lactamase" evidence="9">
    <location>
        <begin position="19"/>
        <end position="271"/>
    </location>
</feature>
<dbReference type="InterPro" id="IPR002137">
    <property type="entry name" value="Beta-lactam_class-D_AS"/>
</dbReference>
<evidence type="ECO:0000256" key="2">
    <source>
        <dbReference type="ARBA" id="ARBA00007898"/>
    </source>
</evidence>
<dbReference type="Pfam" id="PF00905">
    <property type="entry name" value="Transpeptidase"/>
    <property type="match status" value="1"/>
</dbReference>
<dbReference type="InterPro" id="IPR012338">
    <property type="entry name" value="Beta-lactam/transpept-like"/>
</dbReference>
<dbReference type="InParanoid" id="A0A5Q0BHY9"/>
<dbReference type="PROSITE" id="PS00337">
    <property type="entry name" value="BETA_LACTAMASE_D"/>
    <property type="match status" value="1"/>
</dbReference>
<dbReference type="EMBL" id="CP044205">
    <property type="protein sequence ID" value="QFY41774.1"/>
    <property type="molecule type" value="Genomic_DNA"/>
</dbReference>
<feature type="active site" description="Acyl-ester intermediate" evidence="7">
    <location>
        <position position="66"/>
    </location>
</feature>
<evidence type="ECO:0000256" key="9">
    <source>
        <dbReference type="SAM" id="SignalP"/>
    </source>
</evidence>
<evidence type="ECO:0000256" key="3">
    <source>
        <dbReference type="ARBA" id="ARBA00012865"/>
    </source>
</evidence>
<evidence type="ECO:0000256" key="4">
    <source>
        <dbReference type="ARBA" id="ARBA00022729"/>
    </source>
</evidence>
<dbReference type="SUPFAM" id="SSF56601">
    <property type="entry name" value="beta-lactamase/transpeptidase-like"/>
    <property type="match status" value="1"/>
</dbReference>
<evidence type="ECO:0000256" key="6">
    <source>
        <dbReference type="ARBA" id="ARBA00023251"/>
    </source>
</evidence>
<gene>
    <name evidence="11" type="primary">blaOXA</name>
    <name evidence="11" type="ORF">F6R98_03315</name>
</gene>
<feature type="domain" description="Penicillin-binding protein transpeptidase" evidence="10">
    <location>
        <begin position="48"/>
        <end position="251"/>
    </location>
</feature>
<dbReference type="GO" id="GO:0046677">
    <property type="term" value="P:response to antibiotic"/>
    <property type="evidence" value="ECO:0007669"/>
    <property type="project" value="UniProtKB-UniRule"/>
</dbReference>
<comment type="similarity">
    <text evidence="2 8">Belongs to the class-D beta-lactamase family.</text>
</comment>
<dbReference type="OrthoDB" id="9762883at2"/>
<dbReference type="KEGG" id="mmob:F6R98_03315"/>
<evidence type="ECO:0000256" key="8">
    <source>
        <dbReference type="RuleBase" id="RU361140"/>
    </source>
</evidence>
<dbReference type="InterPro" id="IPR001460">
    <property type="entry name" value="PCN-bd_Tpept"/>
</dbReference>
<dbReference type="EC" id="3.5.2.6" evidence="3 8"/>
<sequence>MKLLFATLMLLINYPTQAADWQNNPELGKLFANAGVRGTFVLYDINANQFAGYDPVRAETRYIPASTFKIPNSLIGLAFGAVKSVDEILPYGGNPQPIKTWEQDMGLRAAIRISNVPVYQTLARRIGLERMRDSVKAIGYGNAETGNVVDKFWLAGPLKISAVEQTRFLARLARDDLPFPRKIQAAVRDIVRLEQGAGWTLYGKSGWAADENPAIGWWVGWLQKSEHLYSFALNIDMAQASDAAKRMELGKACLNALGLLDAAPAPAGGKQ</sequence>
<dbReference type="GO" id="GO:0008800">
    <property type="term" value="F:beta-lactamase activity"/>
    <property type="evidence" value="ECO:0007669"/>
    <property type="project" value="UniProtKB-UniRule"/>
</dbReference>
<keyword evidence="12" id="KW-1185">Reference proteome</keyword>
<evidence type="ECO:0000256" key="1">
    <source>
        <dbReference type="ARBA" id="ARBA00001526"/>
    </source>
</evidence>
<evidence type="ECO:0000256" key="5">
    <source>
        <dbReference type="ARBA" id="ARBA00022801"/>
    </source>
</evidence>